<dbReference type="Gene3D" id="3.30.450.40">
    <property type="match status" value="1"/>
</dbReference>
<evidence type="ECO:0000259" key="4">
    <source>
        <dbReference type="PROSITE" id="PS51077"/>
    </source>
</evidence>
<dbReference type="Gene3D" id="1.10.10.10">
    <property type="entry name" value="Winged helix-like DNA-binding domain superfamily/Winged helix DNA-binding domain"/>
    <property type="match status" value="1"/>
</dbReference>
<name>A0A944HFX3_DENI1</name>
<keyword evidence="7" id="KW-1185">Reference proteome</keyword>
<evidence type="ECO:0000256" key="1">
    <source>
        <dbReference type="ARBA" id="ARBA00023015"/>
    </source>
</evidence>
<dbReference type="GO" id="GO:0003677">
    <property type="term" value="F:DNA binding"/>
    <property type="evidence" value="ECO:0007669"/>
    <property type="project" value="UniProtKB-KW"/>
</dbReference>
<evidence type="ECO:0000313" key="6">
    <source>
        <dbReference type="EMBL" id="MBT0964091.1"/>
    </source>
</evidence>
<evidence type="ECO:0000256" key="3">
    <source>
        <dbReference type="ARBA" id="ARBA00023163"/>
    </source>
</evidence>
<dbReference type="PROSITE" id="PS51077">
    <property type="entry name" value="HTH_ICLR"/>
    <property type="match status" value="1"/>
</dbReference>
<sequence>MDKEIQMFGDDEESKDRQFVNALARGLEILRCFRPGETYLTNAELAGRTGIPKPTVSRLTHTLTKLGYLAYSDSQGQYRLASGVLALGYSMLANLDVRDIARPAMQELAEYSRASVSIGVRDRLSMVYVETCRSSARVTLQLTVGSRIPIATTSMGKALMCALPAHEFDFLMDHIRLADEENWPHIKLGIEQAQRDYAERGFCMALGEWHSDIHSVGVPLLGIEREKAMAFNCGGPSYVLSREKLESDLGPRLVQLVRKVETDMGRV</sequence>
<accession>A0A944HFX3</accession>
<dbReference type="PANTHER" id="PTHR30136:SF33">
    <property type="entry name" value="TRANSCRIPTIONAL REGULATORY PROTEIN"/>
    <property type="match status" value="1"/>
</dbReference>
<feature type="domain" description="IclR-ED" evidence="5">
    <location>
        <begin position="83"/>
        <end position="266"/>
    </location>
</feature>
<dbReference type="Pfam" id="PF01614">
    <property type="entry name" value="IclR_C"/>
    <property type="match status" value="1"/>
</dbReference>
<dbReference type="PANTHER" id="PTHR30136">
    <property type="entry name" value="HELIX-TURN-HELIX TRANSCRIPTIONAL REGULATOR, ICLR FAMILY"/>
    <property type="match status" value="1"/>
</dbReference>
<reference evidence="7" key="1">
    <citation type="journal article" date="2022" name="ISME J.">
        <title>Genetic and phylogenetic analysis of dissimilatory iodate-reducing bacteria identifies potential niches across the world's oceans.</title>
        <authorList>
            <person name="Reyes-Umana V."/>
            <person name="Henning Z."/>
            <person name="Lee K."/>
            <person name="Barnum T.P."/>
            <person name="Coates J.D."/>
        </authorList>
    </citation>
    <scope>NUCLEOTIDE SEQUENCE [LARGE SCALE GENOMIC DNA]</scope>
    <source>
        <strain evidence="7">IR12</strain>
    </source>
</reference>
<dbReference type="EMBL" id="JAEKFT010000052">
    <property type="protein sequence ID" value="MBT0964091.1"/>
    <property type="molecule type" value="Genomic_DNA"/>
</dbReference>
<dbReference type="SUPFAM" id="SSF46785">
    <property type="entry name" value="Winged helix' DNA-binding domain"/>
    <property type="match status" value="1"/>
</dbReference>
<dbReference type="Pfam" id="PF09339">
    <property type="entry name" value="HTH_IclR"/>
    <property type="match status" value="1"/>
</dbReference>
<gene>
    <name evidence="6" type="ORF">I8J34_23180</name>
</gene>
<feature type="domain" description="HTH iclR-type" evidence="4">
    <location>
        <begin position="20"/>
        <end position="82"/>
    </location>
</feature>
<dbReference type="InterPro" id="IPR036390">
    <property type="entry name" value="WH_DNA-bd_sf"/>
</dbReference>
<dbReference type="SMART" id="SM00346">
    <property type="entry name" value="HTH_ICLR"/>
    <property type="match status" value="1"/>
</dbReference>
<organism evidence="6 7">
    <name type="scientific">Denitromonas iodatirespirans</name>
    <dbReference type="NCBI Taxonomy" id="2795389"/>
    <lineage>
        <taxon>Bacteria</taxon>
        <taxon>Pseudomonadati</taxon>
        <taxon>Pseudomonadota</taxon>
        <taxon>Betaproteobacteria</taxon>
        <taxon>Rhodocyclales</taxon>
        <taxon>Zoogloeaceae</taxon>
        <taxon>Denitromonas</taxon>
    </lineage>
</organism>
<evidence type="ECO:0000256" key="2">
    <source>
        <dbReference type="ARBA" id="ARBA00023125"/>
    </source>
</evidence>
<protein>
    <submittedName>
        <fullName evidence="6">IclR family transcriptional regulator</fullName>
    </submittedName>
</protein>
<comment type="caution">
    <text evidence="6">The sequence shown here is derived from an EMBL/GenBank/DDBJ whole genome shotgun (WGS) entry which is preliminary data.</text>
</comment>
<keyword evidence="3" id="KW-0804">Transcription</keyword>
<proteinExistence type="predicted"/>
<dbReference type="InterPro" id="IPR005471">
    <property type="entry name" value="Tscrpt_reg_IclR_N"/>
</dbReference>
<dbReference type="Proteomes" id="UP000694660">
    <property type="component" value="Unassembled WGS sequence"/>
</dbReference>
<dbReference type="PROSITE" id="PS51078">
    <property type="entry name" value="ICLR_ED"/>
    <property type="match status" value="1"/>
</dbReference>
<keyword evidence="2" id="KW-0238">DNA-binding</keyword>
<dbReference type="GO" id="GO:0045892">
    <property type="term" value="P:negative regulation of DNA-templated transcription"/>
    <property type="evidence" value="ECO:0007669"/>
    <property type="project" value="TreeGrafter"/>
</dbReference>
<keyword evidence="1" id="KW-0805">Transcription regulation</keyword>
<dbReference type="RefSeq" id="WP_214364012.1">
    <property type="nucleotide sequence ID" value="NZ_JAEKFT010000052.1"/>
</dbReference>
<dbReference type="GO" id="GO:0003700">
    <property type="term" value="F:DNA-binding transcription factor activity"/>
    <property type="evidence" value="ECO:0007669"/>
    <property type="project" value="TreeGrafter"/>
</dbReference>
<evidence type="ECO:0000313" key="7">
    <source>
        <dbReference type="Proteomes" id="UP000694660"/>
    </source>
</evidence>
<dbReference type="InterPro" id="IPR036388">
    <property type="entry name" value="WH-like_DNA-bd_sf"/>
</dbReference>
<dbReference type="SUPFAM" id="SSF55781">
    <property type="entry name" value="GAF domain-like"/>
    <property type="match status" value="1"/>
</dbReference>
<dbReference type="InterPro" id="IPR014757">
    <property type="entry name" value="Tscrpt_reg_IclR_C"/>
</dbReference>
<dbReference type="AlphaFoldDB" id="A0A944HFX3"/>
<dbReference type="InterPro" id="IPR029016">
    <property type="entry name" value="GAF-like_dom_sf"/>
</dbReference>
<evidence type="ECO:0000259" key="5">
    <source>
        <dbReference type="PROSITE" id="PS51078"/>
    </source>
</evidence>
<dbReference type="InterPro" id="IPR050707">
    <property type="entry name" value="HTH_MetabolicPath_Reg"/>
</dbReference>